<dbReference type="EMBL" id="CP002801">
    <property type="protein sequence ID" value="AEH08762.1"/>
    <property type="molecule type" value="Genomic_DNA"/>
</dbReference>
<dbReference type="RefSeq" id="WP_013872736.1">
    <property type="nucleotide sequence ID" value="NC_015656.1"/>
</dbReference>
<evidence type="ECO:0000313" key="2">
    <source>
        <dbReference type="EMBL" id="AEH08762.1"/>
    </source>
</evidence>
<name>F8B0D6_9ACTN</name>
<dbReference type="AlphaFoldDB" id="F8B0D6"/>
<proteinExistence type="predicted"/>
<feature type="transmembrane region" description="Helical" evidence="1">
    <location>
        <begin position="46"/>
        <end position="65"/>
    </location>
</feature>
<sequence precursor="true">MTISTPLAFAPVTASTLGLPAPTAVSAAVPLFVIGLLLWRRVLPRLAAVLALLAGAALTDGWLHIAIRAILTAITTVINVVTRTTMGGVVPGALAIVLAIYYVLELRLDAETVNRLLARRRPRVRRLREPDIWAPSRAALTVGSKPRWPRKLGALAVGLALPSVVTTIQGPAGSVVASAVNIIGGLMAASLEHTIGIR</sequence>
<dbReference type="HOGENOM" id="CLU_1376388_0_0_11"/>
<evidence type="ECO:0000313" key="3">
    <source>
        <dbReference type="Proteomes" id="UP000001549"/>
    </source>
</evidence>
<feature type="transmembrane region" description="Helical" evidence="1">
    <location>
        <begin position="20"/>
        <end position="39"/>
    </location>
</feature>
<feature type="transmembrane region" description="Helical" evidence="1">
    <location>
        <begin position="85"/>
        <end position="104"/>
    </location>
</feature>
<keyword evidence="1" id="KW-1133">Transmembrane helix</keyword>
<accession>F8B0D6</accession>
<keyword evidence="3" id="KW-1185">Reference proteome</keyword>
<keyword evidence="1" id="KW-0472">Membrane</keyword>
<evidence type="ECO:0000256" key="1">
    <source>
        <dbReference type="SAM" id="Phobius"/>
    </source>
</evidence>
<dbReference type="Proteomes" id="UP000001549">
    <property type="component" value="Chromosome"/>
</dbReference>
<dbReference type="STRING" id="656024.FsymDg_1277"/>
<dbReference type="KEGG" id="fsy:FsymDg_1277"/>
<reference evidence="2 3" key="1">
    <citation type="submission" date="2011-05" db="EMBL/GenBank/DDBJ databases">
        <title>Complete sequence of chromosome of Frankia symbiont of Datisca glomerata.</title>
        <authorList>
            <consortium name="US DOE Joint Genome Institute"/>
            <person name="Lucas S."/>
            <person name="Han J."/>
            <person name="Lapidus A."/>
            <person name="Cheng J.-F."/>
            <person name="Goodwin L."/>
            <person name="Pitluck S."/>
            <person name="Peters L."/>
            <person name="Mikhailova N."/>
            <person name="Chertkov O."/>
            <person name="Teshima H."/>
            <person name="Han C."/>
            <person name="Tapia R."/>
            <person name="Land M."/>
            <person name="Hauser L."/>
            <person name="Kyrpides N."/>
            <person name="Ivanova N."/>
            <person name="Pagani I."/>
            <person name="Berry A."/>
            <person name="Pawlowski K."/>
            <person name="Persson T."/>
            <person name="Vanden Heuvel B."/>
            <person name="Benson D."/>
            <person name="Woyke T."/>
        </authorList>
    </citation>
    <scope>NUCLEOTIDE SEQUENCE [LARGE SCALE GENOMIC DNA]</scope>
    <source>
        <strain evidence="3">4085684</strain>
    </source>
</reference>
<keyword evidence="1" id="KW-0812">Transmembrane</keyword>
<gene>
    <name evidence="2" type="ordered locus">FsymDg_1277</name>
</gene>
<protein>
    <submittedName>
        <fullName evidence="2">Uncharacterized protein</fullName>
    </submittedName>
</protein>
<organism evidence="2 3">
    <name type="scientific">Candidatus Protofrankia datiscae</name>
    <dbReference type="NCBI Taxonomy" id="2716812"/>
    <lineage>
        <taxon>Bacteria</taxon>
        <taxon>Bacillati</taxon>
        <taxon>Actinomycetota</taxon>
        <taxon>Actinomycetes</taxon>
        <taxon>Frankiales</taxon>
        <taxon>Frankiaceae</taxon>
        <taxon>Protofrankia</taxon>
    </lineage>
</organism>